<evidence type="ECO:0000313" key="4">
    <source>
        <dbReference type="EMBL" id="CAL1526420.1"/>
    </source>
</evidence>
<dbReference type="EMBL" id="CAXITT010000005">
    <property type="protein sequence ID" value="CAL1526420.1"/>
    <property type="molecule type" value="Genomic_DNA"/>
</dbReference>
<organism evidence="4 5">
    <name type="scientific">Lymnaea stagnalis</name>
    <name type="common">Great pond snail</name>
    <name type="synonym">Helix stagnalis</name>
    <dbReference type="NCBI Taxonomy" id="6523"/>
    <lineage>
        <taxon>Eukaryota</taxon>
        <taxon>Metazoa</taxon>
        <taxon>Spiralia</taxon>
        <taxon>Lophotrochozoa</taxon>
        <taxon>Mollusca</taxon>
        <taxon>Gastropoda</taxon>
        <taxon>Heterobranchia</taxon>
        <taxon>Euthyneura</taxon>
        <taxon>Panpulmonata</taxon>
        <taxon>Hygrophila</taxon>
        <taxon>Lymnaeoidea</taxon>
        <taxon>Lymnaeidae</taxon>
        <taxon>Lymnaea</taxon>
    </lineage>
</organism>
<evidence type="ECO:0000256" key="2">
    <source>
        <dbReference type="SAM" id="Coils"/>
    </source>
</evidence>
<proteinExistence type="inferred from homology"/>
<evidence type="ECO:0008006" key="6">
    <source>
        <dbReference type="Google" id="ProtNLM"/>
    </source>
</evidence>
<comment type="caution">
    <text evidence="4">The sequence shown here is derived from an EMBL/GenBank/DDBJ whole genome shotgun (WGS) entry which is preliminary data.</text>
</comment>
<evidence type="ECO:0000256" key="3">
    <source>
        <dbReference type="SAM" id="MobiDB-lite"/>
    </source>
</evidence>
<keyword evidence="2" id="KW-0175">Coiled coil</keyword>
<feature type="region of interest" description="Disordered" evidence="3">
    <location>
        <begin position="514"/>
        <end position="539"/>
    </location>
</feature>
<keyword evidence="5" id="KW-1185">Reference proteome</keyword>
<protein>
    <recommendedName>
        <fullName evidence="6">Protein FAM227B</fullName>
    </recommendedName>
</protein>
<feature type="compositionally biased region" description="Basic and acidic residues" evidence="3">
    <location>
        <begin position="528"/>
        <end position="539"/>
    </location>
</feature>
<feature type="region of interest" description="Disordered" evidence="3">
    <location>
        <begin position="1"/>
        <end position="20"/>
    </location>
</feature>
<evidence type="ECO:0000313" key="5">
    <source>
        <dbReference type="Proteomes" id="UP001497497"/>
    </source>
</evidence>
<dbReference type="Pfam" id="PF14922">
    <property type="entry name" value="FWWh"/>
    <property type="match status" value="1"/>
</dbReference>
<feature type="compositionally biased region" description="Polar residues" evidence="3">
    <location>
        <begin position="517"/>
        <end position="527"/>
    </location>
</feature>
<name>A0AAV2GZ50_LYMST</name>
<sequence length="539" mass="62131">MDIHEGFGPQEETSEKPPSNYDEFLKAEGISDWPFPMSLEQPLDIQSEGLFMGTQENIFNILKASAPLGLHMLEEMEKRLDELDNTLYYFTNQVLTDDKRISRLAEGLFHSPSKTFLTDGSEPSSVKSNRHSLVNKSIGLVDTMMESRKRSLEYYQFPGFVQGELIELPSQLEAPPILHRITTAQNFNPGFRKFWKKVFLSEASSAILQDTFWWIFLDKFNKEEGLQEDKDFLFDRIADSYVALFTSINADVKDKFLSVYPNCLAQALYCTYRNAFPESKWKFNDEFKQYLVNLIYELVTGLRPTPGVWKTWNEESLEQNKTFRENETAKVLEAAGLHQKELNLDMDGFSKVIDKLGAETAVQQQGQIIRETTKLTGQSNVKAHLESHQVGPGPEYERVKFNTSGRSPLIAHYLHMRQLRDYKQPGMKVRRTEILKLPPEGPTYQEFIAETLSKADALNKEYSRVCEKTEAEILDLNRKQRDTNHQINKVKRAFNDAKTLQERQNLIDKLYEEMNSKELTPSGPTARSDSRLSDEPEDI</sequence>
<gene>
    <name evidence="4" type="ORF">GSLYS_00000597001</name>
</gene>
<evidence type="ECO:0000256" key="1">
    <source>
        <dbReference type="ARBA" id="ARBA00008666"/>
    </source>
</evidence>
<accession>A0AAV2GZ50</accession>
<dbReference type="PANTHER" id="PTHR33560">
    <property type="entry name" value="PROTEIN FAM227B"/>
    <property type="match status" value="1"/>
</dbReference>
<feature type="coiled-coil region" evidence="2">
    <location>
        <begin position="459"/>
        <end position="486"/>
    </location>
</feature>
<dbReference type="Proteomes" id="UP001497497">
    <property type="component" value="Unassembled WGS sequence"/>
</dbReference>
<dbReference type="PANTHER" id="PTHR33560:SF2">
    <property type="entry name" value="PROTEIN FAM227B"/>
    <property type="match status" value="1"/>
</dbReference>
<dbReference type="InterPro" id="IPR029417">
    <property type="entry name" value="FAM227"/>
</dbReference>
<reference evidence="4 5" key="1">
    <citation type="submission" date="2024-04" db="EMBL/GenBank/DDBJ databases">
        <authorList>
            <consortium name="Genoscope - CEA"/>
            <person name="William W."/>
        </authorList>
    </citation>
    <scope>NUCLEOTIDE SEQUENCE [LARGE SCALE GENOMIC DNA]</scope>
</reference>
<comment type="similarity">
    <text evidence="1">Belongs to the FAM227 family.</text>
</comment>
<dbReference type="AlphaFoldDB" id="A0AAV2GZ50"/>